<accession>A0ABN1TRF7</accession>
<proteinExistence type="predicted"/>
<comment type="caution">
    <text evidence="2">The sequence shown here is derived from an EMBL/GenBank/DDBJ whole genome shotgun (WGS) entry which is preliminary data.</text>
</comment>
<dbReference type="Gene3D" id="2.60.40.10">
    <property type="entry name" value="Immunoglobulins"/>
    <property type="match status" value="1"/>
</dbReference>
<evidence type="ECO:0000313" key="2">
    <source>
        <dbReference type="EMBL" id="GAA1099445.1"/>
    </source>
</evidence>
<evidence type="ECO:0000313" key="3">
    <source>
        <dbReference type="Proteomes" id="UP001501581"/>
    </source>
</evidence>
<keyword evidence="3" id="KW-1185">Reference proteome</keyword>
<organism evidence="2 3">
    <name type="scientific">Nocardioides dubius</name>
    <dbReference type="NCBI Taxonomy" id="317019"/>
    <lineage>
        <taxon>Bacteria</taxon>
        <taxon>Bacillati</taxon>
        <taxon>Actinomycetota</taxon>
        <taxon>Actinomycetes</taxon>
        <taxon>Propionibacteriales</taxon>
        <taxon>Nocardioidaceae</taxon>
        <taxon>Nocardioides</taxon>
    </lineage>
</organism>
<dbReference type="EMBL" id="BAAALG010000006">
    <property type="protein sequence ID" value="GAA1099445.1"/>
    <property type="molecule type" value="Genomic_DNA"/>
</dbReference>
<sequence length="503" mass="53198">MRRLRMLLATAVVAGAGIVALPSPAQAGQVLVTIGIKGSGTVRVVEGSLEDGGATSCDQSQNLDHRVTLTCARVRNEEPLEAWVWLRPSTSSSPPFWSFVDWQGCDQTRERSGIKECGVGSTAFGTSTKAPVAIFRDNSAPTVTELAATQDTSKDGTFRFTWKGNDSVREECRFGAATFTTCSSGHTVTLPEGHYTFSVRAEDASGNLSTTEQTVVSSVDTTLFIRPPAVSTSRNAEFFYSGTNGSTFDCTLDAVTMDCAADGVARFANLTDGTHTFSVRSRQGAWVDASPSTWTWRIDTTAPQTTLGGGPVPGSVLLSRAAAFTIGTDDPSADLECTFDGVTHDCAGGSPVFAGLVSGTHEFTATAVDRAGNRDDSPAARHWTVPFGATSLKRGTGWRLVRTSGAYDGSALTTKKRNASLTLSVRNARSLMLVAGRGKKNGTVAIYAGSRLVKKVSLARSTSVGKQLIPVTAFSTPFTGTVRIKVLTKKRPVRIEGLAAPTR</sequence>
<evidence type="ECO:0008006" key="4">
    <source>
        <dbReference type="Google" id="ProtNLM"/>
    </source>
</evidence>
<dbReference type="RefSeq" id="WP_415629960.1">
    <property type="nucleotide sequence ID" value="NZ_CBCRZO010000007.1"/>
</dbReference>
<keyword evidence="1" id="KW-0732">Signal</keyword>
<gene>
    <name evidence="2" type="ORF">GCM10009668_16420</name>
</gene>
<feature type="chain" id="PRO_5046649290" description="Ig-like domain-containing protein" evidence="1">
    <location>
        <begin position="28"/>
        <end position="503"/>
    </location>
</feature>
<evidence type="ECO:0000256" key="1">
    <source>
        <dbReference type="SAM" id="SignalP"/>
    </source>
</evidence>
<feature type="signal peptide" evidence="1">
    <location>
        <begin position="1"/>
        <end position="27"/>
    </location>
</feature>
<dbReference type="InterPro" id="IPR013783">
    <property type="entry name" value="Ig-like_fold"/>
</dbReference>
<dbReference type="Proteomes" id="UP001501581">
    <property type="component" value="Unassembled WGS sequence"/>
</dbReference>
<reference evidence="2 3" key="1">
    <citation type="journal article" date="2019" name="Int. J. Syst. Evol. Microbiol.">
        <title>The Global Catalogue of Microorganisms (GCM) 10K type strain sequencing project: providing services to taxonomists for standard genome sequencing and annotation.</title>
        <authorList>
            <consortium name="The Broad Institute Genomics Platform"/>
            <consortium name="The Broad Institute Genome Sequencing Center for Infectious Disease"/>
            <person name="Wu L."/>
            <person name="Ma J."/>
        </authorList>
    </citation>
    <scope>NUCLEOTIDE SEQUENCE [LARGE SCALE GENOMIC DNA]</scope>
    <source>
        <strain evidence="2 3">JCM 13008</strain>
    </source>
</reference>
<protein>
    <recommendedName>
        <fullName evidence="4">Ig-like domain-containing protein</fullName>
    </recommendedName>
</protein>
<name>A0ABN1TRF7_9ACTN</name>